<feature type="chain" id="PRO_5041660439" description="Protein kinase domain-containing protein" evidence="19">
    <location>
        <begin position="27"/>
        <end position="1049"/>
    </location>
</feature>
<dbReference type="Pfam" id="PF13855">
    <property type="entry name" value="LRR_8"/>
    <property type="match status" value="1"/>
</dbReference>
<keyword evidence="16" id="KW-0325">Glycoprotein</keyword>
<comment type="subcellular location">
    <subcellularLocation>
        <location evidence="1">Cell membrane</location>
        <topology evidence="1">Single-pass type I membrane protein</topology>
    </subcellularLocation>
</comment>
<name>A0AA88R5U5_9ASTE</name>
<dbReference type="GO" id="GO:0005524">
    <property type="term" value="F:ATP binding"/>
    <property type="evidence" value="ECO:0007669"/>
    <property type="project" value="UniProtKB-UniRule"/>
</dbReference>
<dbReference type="FunFam" id="3.80.10.10:FF:000095">
    <property type="entry name" value="LRR receptor-like serine/threonine-protein kinase GSO1"/>
    <property type="match status" value="1"/>
</dbReference>
<evidence type="ECO:0000256" key="1">
    <source>
        <dbReference type="ARBA" id="ARBA00004251"/>
    </source>
</evidence>
<evidence type="ECO:0000256" key="3">
    <source>
        <dbReference type="ARBA" id="ARBA00022475"/>
    </source>
</evidence>
<dbReference type="SUPFAM" id="SSF56112">
    <property type="entry name" value="Protein kinase-like (PK-like)"/>
    <property type="match status" value="1"/>
</dbReference>
<evidence type="ECO:0000256" key="5">
    <source>
        <dbReference type="ARBA" id="ARBA00022614"/>
    </source>
</evidence>
<keyword evidence="4" id="KW-0723">Serine/threonine-protein kinase</keyword>
<dbReference type="PROSITE" id="PS00107">
    <property type="entry name" value="PROTEIN_KINASE_ATP"/>
    <property type="match status" value="1"/>
</dbReference>
<feature type="binding site" evidence="17">
    <location>
        <position position="719"/>
    </location>
    <ligand>
        <name>ATP</name>
        <dbReference type="ChEBI" id="CHEBI:30616"/>
    </ligand>
</feature>
<keyword evidence="12 17" id="KW-0067">ATP-binding</keyword>
<feature type="transmembrane region" description="Helical" evidence="18">
    <location>
        <begin position="634"/>
        <end position="656"/>
    </location>
</feature>
<evidence type="ECO:0000256" key="9">
    <source>
        <dbReference type="ARBA" id="ARBA00022737"/>
    </source>
</evidence>
<dbReference type="PANTHER" id="PTHR48056">
    <property type="entry name" value="LRR RECEPTOR-LIKE SERINE/THREONINE-PROTEIN KINASE-RELATED"/>
    <property type="match status" value="1"/>
</dbReference>
<keyword evidence="7 18" id="KW-0812">Transmembrane</keyword>
<evidence type="ECO:0000313" key="21">
    <source>
        <dbReference type="EMBL" id="KAK2982953.1"/>
    </source>
</evidence>
<evidence type="ECO:0000256" key="2">
    <source>
        <dbReference type="ARBA" id="ARBA00008684"/>
    </source>
</evidence>
<dbReference type="SMART" id="SM00220">
    <property type="entry name" value="S_TKc"/>
    <property type="match status" value="1"/>
</dbReference>
<evidence type="ECO:0000256" key="6">
    <source>
        <dbReference type="ARBA" id="ARBA00022679"/>
    </source>
</evidence>
<evidence type="ECO:0000256" key="15">
    <source>
        <dbReference type="ARBA" id="ARBA00023170"/>
    </source>
</evidence>
<evidence type="ECO:0000256" key="18">
    <source>
        <dbReference type="SAM" id="Phobius"/>
    </source>
</evidence>
<evidence type="ECO:0000256" key="14">
    <source>
        <dbReference type="ARBA" id="ARBA00023136"/>
    </source>
</evidence>
<keyword evidence="8 19" id="KW-0732">Signal</keyword>
<dbReference type="GO" id="GO:0004674">
    <property type="term" value="F:protein serine/threonine kinase activity"/>
    <property type="evidence" value="ECO:0007669"/>
    <property type="project" value="UniProtKB-KW"/>
</dbReference>
<dbReference type="InterPro" id="IPR032675">
    <property type="entry name" value="LRR_dom_sf"/>
</dbReference>
<dbReference type="Pfam" id="PF08263">
    <property type="entry name" value="LRRNT_2"/>
    <property type="match status" value="1"/>
</dbReference>
<dbReference type="InterPro" id="IPR050647">
    <property type="entry name" value="Plant_LRR-RLKs"/>
</dbReference>
<dbReference type="GO" id="GO:0051606">
    <property type="term" value="P:detection of stimulus"/>
    <property type="evidence" value="ECO:0007669"/>
    <property type="project" value="UniProtKB-ARBA"/>
</dbReference>
<dbReference type="FunFam" id="3.80.10.10:FF:000077">
    <property type="entry name" value="LRR receptor-like serine/threonine-protein kinase ERL1"/>
    <property type="match status" value="1"/>
</dbReference>
<evidence type="ECO:0000313" key="22">
    <source>
        <dbReference type="Proteomes" id="UP001187471"/>
    </source>
</evidence>
<dbReference type="Gene3D" id="3.30.200.20">
    <property type="entry name" value="Phosphorylase Kinase, domain 1"/>
    <property type="match status" value="1"/>
</dbReference>
<dbReference type="PANTHER" id="PTHR48056:SF29">
    <property type="entry name" value="RECEPTOR-LIKE PROTEIN KINASE HSL1"/>
    <property type="match status" value="1"/>
</dbReference>
<evidence type="ECO:0000256" key="12">
    <source>
        <dbReference type="ARBA" id="ARBA00022840"/>
    </source>
</evidence>
<evidence type="ECO:0000256" key="4">
    <source>
        <dbReference type="ARBA" id="ARBA00022527"/>
    </source>
</evidence>
<dbReference type="Pfam" id="PF00560">
    <property type="entry name" value="LRR_1"/>
    <property type="match status" value="4"/>
</dbReference>
<dbReference type="GO" id="GO:0005886">
    <property type="term" value="C:plasma membrane"/>
    <property type="evidence" value="ECO:0007669"/>
    <property type="project" value="UniProtKB-SubCell"/>
</dbReference>
<dbReference type="InterPro" id="IPR000719">
    <property type="entry name" value="Prot_kinase_dom"/>
</dbReference>
<keyword evidence="9" id="KW-0677">Repeat</keyword>
<dbReference type="Pfam" id="PF07714">
    <property type="entry name" value="PK_Tyr_Ser-Thr"/>
    <property type="match status" value="1"/>
</dbReference>
<gene>
    <name evidence="21" type="ORF">RJ640_006367</name>
</gene>
<keyword evidence="22" id="KW-1185">Reference proteome</keyword>
<keyword evidence="14 18" id="KW-0472">Membrane</keyword>
<comment type="similarity">
    <text evidence="2">Belongs to the protein kinase superfamily. Ser/Thr protein kinase family.</text>
</comment>
<dbReference type="AlphaFoldDB" id="A0AA88R5U5"/>
<comment type="caution">
    <text evidence="21">The sequence shown here is derived from an EMBL/GenBank/DDBJ whole genome shotgun (WGS) entry which is preliminary data.</text>
</comment>
<accession>A0AA88R5U5</accession>
<keyword evidence="15" id="KW-0675">Receptor</keyword>
<keyword evidence="10 17" id="KW-0547">Nucleotide-binding</keyword>
<keyword evidence="5" id="KW-0433">Leucine-rich repeat</keyword>
<dbReference type="InterPro" id="IPR001245">
    <property type="entry name" value="Ser-Thr/Tyr_kinase_cat_dom"/>
</dbReference>
<dbReference type="InterPro" id="IPR001611">
    <property type="entry name" value="Leu-rich_rpt"/>
</dbReference>
<dbReference type="InterPro" id="IPR008271">
    <property type="entry name" value="Ser/Thr_kinase_AS"/>
</dbReference>
<keyword evidence="11" id="KW-0418">Kinase</keyword>
<dbReference type="GO" id="GO:0033612">
    <property type="term" value="F:receptor serine/threonine kinase binding"/>
    <property type="evidence" value="ECO:0007669"/>
    <property type="project" value="TreeGrafter"/>
</dbReference>
<feature type="signal peptide" evidence="19">
    <location>
        <begin position="1"/>
        <end position="26"/>
    </location>
</feature>
<reference evidence="21" key="1">
    <citation type="submission" date="2022-12" db="EMBL/GenBank/DDBJ databases">
        <title>Draft genome assemblies for two species of Escallonia (Escalloniales).</title>
        <authorList>
            <person name="Chanderbali A."/>
            <person name="Dervinis C."/>
            <person name="Anghel I."/>
            <person name="Soltis D."/>
            <person name="Soltis P."/>
            <person name="Zapata F."/>
        </authorList>
    </citation>
    <scope>NUCLEOTIDE SEQUENCE</scope>
    <source>
        <strain evidence="21">UCBG92.1500</strain>
        <tissue evidence="21">Leaf</tissue>
    </source>
</reference>
<dbReference type="Pfam" id="PF00069">
    <property type="entry name" value="Pkinase"/>
    <property type="match status" value="1"/>
</dbReference>
<evidence type="ECO:0000256" key="11">
    <source>
        <dbReference type="ARBA" id="ARBA00022777"/>
    </source>
</evidence>
<protein>
    <recommendedName>
        <fullName evidence="20">Protein kinase domain-containing protein</fullName>
    </recommendedName>
</protein>
<keyword evidence="3" id="KW-1003">Cell membrane</keyword>
<dbReference type="InterPro" id="IPR011009">
    <property type="entry name" value="Kinase-like_dom_sf"/>
</dbReference>
<dbReference type="FunFam" id="1.10.510.10:FF:001424">
    <property type="entry name" value="Protein kinase superfamily protein"/>
    <property type="match status" value="1"/>
</dbReference>
<evidence type="ECO:0000256" key="7">
    <source>
        <dbReference type="ARBA" id="ARBA00022692"/>
    </source>
</evidence>
<dbReference type="Gene3D" id="3.80.10.10">
    <property type="entry name" value="Ribonuclease Inhibitor"/>
    <property type="match status" value="5"/>
</dbReference>
<keyword evidence="13 18" id="KW-1133">Transmembrane helix</keyword>
<organism evidence="21 22">
    <name type="scientific">Escallonia rubra</name>
    <dbReference type="NCBI Taxonomy" id="112253"/>
    <lineage>
        <taxon>Eukaryota</taxon>
        <taxon>Viridiplantae</taxon>
        <taxon>Streptophyta</taxon>
        <taxon>Embryophyta</taxon>
        <taxon>Tracheophyta</taxon>
        <taxon>Spermatophyta</taxon>
        <taxon>Magnoliopsida</taxon>
        <taxon>eudicotyledons</taxon>
        <taxon>Gunneridae</taxon>
        <taxon>Pentapetalae</taxon>
        <taxon>asterids</taxon>
        <taxon>campanulids</taxon>
        <taxon>Escalloniales</taxon>
        <taxon>Escalloniaceae</taxon>
        <taxon>Escallonia</taxon>
    </lineage>
</organism>
<dbReference type="EMBL" id="JAVXUO010001376">
    <property type="protein sequence ID" value="KAK2982953.1"/>
    <property type="molecule type" value="Genomic_DNA"/>
</dbReference>
<evidence type="ECO:0000259" key="20">
    <source>
        <dbReference type="PROSITE" id="PS50011"/>
    </source>
</evidence>
<dbReference type="FunFam" id="3.30.200.20:FF:000512">
    <property type="entry name" value="Receptor-like protein kinase HSL1"/>
    <property type="match status" value="1"/>
</dbReference>
<dbReference type="InterPro" id="IPR013210">
    <property type="entry name" value="LRR_N_plant-typ"/>
</dbReference>
<dbReference type="Gene3D" id="1.10.510.10">
    <property type="entry name" value="Transferase(Phosphotransferase) domain 1"/>
    <property type="match status" value="1"/>
</dbReference>
<evidence type="ECO:0000256" key="16">
    <source>
        <dbReference type="ARBA" id="ARBA00023180"/>
    </source>
</evidence>
<keyword evidence="6" id="KW-0808">Transferase</keyword>
<evidence type="ECO:0000256" key="10">
    <source>
        <dbReference type="ARBA" id="ARBA00022741"/>
    </source>
</evidence>
<dbReference type="PROSITE" id="PS00108">
    <property type="entry name" value="PROTEIN_KINASE_ST"/>
    <property type="match status" value="1"/>
</dbReference>
<dbReference type="SUPFAM" id="SSF52058">
    <property type="entry name" value="L domain-like"/>
    <property type="match status" value="2"/>
</dbReference>
<dbReference type="InterPro" id="IPR017441">
    <property type="entry name" value="Protein_kinase_ATP_BS"/>
</dbReference>
<evidence type="ECO:0000256" key="17">
    <source>
        <dbReference type="PROSITE-ProRule" id="PRU10141"/>
    </source>
</evidence>
<evidence type="ECO:0000256" key="19">
    <source>
        <dbReference type="SAM" id="SignalP"/>
    </source>
</evidence>
<evidence type="ECO:0000256" key="8">
    <source>
        <dbReference type="ARBA" id="ARBA00022729"/>
    </source>
</evidence>
<dbReference type="Proteomes" id="UP001187471">
    <property type="component" value="Unassembled WGS sequence"/>
</dbReference>
<feature type="domain" description="Protein kinase" evidence="20">
    <location>
        <begin position="690"/>
        <end position="1008"/>
    </location>
</feature>
<dbReference type="FunFam" id="3.80.10.10:FF:000470">
    <property type="entry name" value="LRR receptor-like serine/threonine-protein kinase RPK2"/>
    <property type="match status" value="1"/>
</dbReference>
<proteinExistence type="inferred from homology"/>
<dbReference type="FunFam" id="3.80.10.10:FF:000041">
    <property type="entry name" value="LRR receptor-like serine/threonine-protein kinase ERECTA"/>
    <property type="match status" value="1"/>
</dbReference>
<evidence type="ECO:0000256" key="13">
    <source>
        <dbReference type="ARBA" id="ARBA00022989"/>
    </source>
</evidence>
<sequence length="1049" mass="115639">MPSPFDKSFLILLSINLSFLSFQVNSQFSTTERTTLLNLKQQWGDPASLQAWNSASSPCDWPEILCNTSNTTVTGLLLRSKIFSQIIPSSICDLKNLSVIVLAYNNISGPFPTALYNCSKLEYLDLSQNAFIGLIPTAIYSISTLTYLDLDANNFTGDIPPEIGLLSRLQALYLHSNLFNGTFPAEIGNLSNLEVLTLAYNGFAPMKIPPEFGKLKRLKFLWLKEANLIGEIPDTLGNLSGLQQLDMCLNNLNGNIPPGLFLLKNLSSILLYNNRLSGPIPSLIESLNLTQIDLSANNLTGAIPESFGSLQQLELLNLFRNELTGGIPSSISLIPTLKIFRVFFNNLSGELPPEFGLHSRLEGFEVSNNQLTGKLPGNLCAGGSLSGVVAFSNNLTGEIPKSLGNCASLRTVQLYNNNFSGEVPSGMWTSFNLSSLMLSNNLFSGNLPSNLAWNMSRLEISNNRFSGGIPAGVSSWTSLVVFKASNNLFSGKIPVELSGLSQVITLVLDGNSFSGEFPSQILSWKSLTALNLARNDLSGSIPPVIGSLPDLLDLDLSENQFSGQIPLELGHLRLTSLNLSSNQLSGKIPSEFDNMAYENSFLNNPNLCAINLLSNVRSCFAKKSNSSKLSSKTLAVVLVLAIAVFLVTVVLTLYVVRDYRKKKHRRDIETWKLTSFQRLDFTEVNILSSLTENNMIGSGGSGKVYQIAIGRTGEYVAVKRIWSDRKLDHSLEREFLAEVQILGTIRHSNIVKLLCCISSENSKLLVYEYMENQSLDKWLHGKKRTALYMSNLDVAMDWPRRLQIAVGAAQGLCYMHHDCTPPIIHRDVKSSNILLDSEFNARIADFGLAKILAKRGEPDTMSSVAGSFGYMAPGKSTSASKLYICFESKTWIREFQSFVILPAEYAYTTKVNEKIDVYSFGVVLLELVTGREPNDGAEHTSLAEWAWKHYGEGKSVGDLLDKEIEEPRYLDEMTKVFKLGLICTSTLPSSRPSMKEVLQILRRCNPLEAHKDKKVGAEYDAAPLLGNDKYLSSYKRSKKVSDDGDDSSV</sequence>
<dbReference type="PROSITE" id="PS50011">
    <property type="entry name" value="PROTEIN_KINASE_DOM"/>
    <property type="match status" value="1"/>
</dbReference>